<comment type="caution">
    <text evidence="2">The sequence shown here is derived from an EMBL/GenBank/DDBJ whole genome shotgun (WGS) entry which is preliminary data.</text>
</comment>
<keyword evidence="3" id="KW-1185">Reference proteome</keyword>
<dbReference type="Proteomes" id="UP001627284">
    <property type="component" value="Unassembled WGS sequence"/>
</dbReference>
<organism evidence="2 3">
    <name type="scientific">Solanum stoloniferum</name>
    <dbReference type="NCBI Taxonomy" id="62892"/>
    <lineage>
        <taxon>Eukaryota</taxon>
        <taxon>Viridiplantae</taxon>
        <taxon>Streptophyta</taxon>
        <taxon>Embryophyta</taxon>
        <taxon>Tracheophyta</taxon>
        <taxon>Spermatophyta</taxon>
        <taxon>Magnoliopsida</taxon>
        <taxon>eudicotyledons</taxon>
        <taxon>Gunneridae</taxon>
        <taxon>Pentapetalae</taxon>
        <taxon>asterids</taxon>
        <taxon>lamiids</taxon>
        <taxon>Solanales</taxon>
        <taxon>Solanaceae</taxon>
        <taxon>Solanoideae</taxon>
        <taxon>Solaneae</taxon>
        <taxon>Solanum</taxon>
    </lineage>
</organism>
<name>A0ABD2UM89_9SOLN</name>
<reference evidence="2 3" key="1">
    <citation type="submission" date="2024-05" db="EMBL/GenBank/DDBJ databases">
        <title>De novo assembly of an allotetraploid wild potato.</title>
        <authorList>
            <person name="Hosaka A.J."/>
        </authorList>
    </citation>
    <scope>NUCLEOTIDE SEQUENCE [LARGE SCALE GENOMIC DNA]</scope>
    <source>
        <tissue evidence="2">Young leaves</tissue>
    </source>
</reference>
<feature type="compositionally biased region" description="Polar residues" evidence="1">
    <location>
        <begin position="30"/>
        <end position="46"/>
    </location>
</feature>
<dbReference type="AlphaFoldDB" id="A0ABD2UM89"/>
<evidence type="ECO:0000313" key="2">
    <source>
        <dbReference type="EMBL" id="KAL3368642.1"/>
    </source>
</evidence>
<feature type="region of interest" description="Disordered" evidence="1">
    <location>
        <begin position="21"/>
        <end position="60"/>
    </location>
</feature>
<feature type="region of interest" description="Disordered" evidence="1">
    <location>
        <begin position="74"/>
        <end position="99"/>
    </location>
</feature>
<proteinExistence type="predicted"/>
<accession>A0ABD2UM89</accession>
<dbReference type="EMBL" id="JBJKTR010000005">
    <property type="protein sequence ID" value="KAL3368642.1"/>
    <property type="molecule type" value="Genomic_DNA"/>
</dbReference>
<sequence length="99" mass="10515">MKISRCLPLFSPLFSPLFQASSRRGKQQHLRPTTTSARASSEQQSPALLPSFSIDGSTKTPAATTKVRCALSLPQPLRPASSKQSAAVVGEESNNCSGQ</sequence>
<evidence type="ECO:0000313" key="3">
    <source>
        <dbReference type="Proteomes" id="UP001627284"/>
    </source>
</evidence>
<protein>
    <submittedName>
        <fullName evidence="2">Uncharacterized protein</fullName>
    </submittedName>
</protein>
<gene>
    <name evidence="2" type="ORF">AABB24_009468</name>
</gene>
<evidence type="ECO:0000256" key="1">
    <source>
        <dbReference type="SAM" id="MobiDB-lite"/>
    </source>
</evidence>